<feature type="transmembrane region" description="Helical" evidence="10">
    <location>
        <begin position="154"/>
        <end position="177"/>
    </location>
</feature>
<dbReference type="InterPro" id="IPR003811">
    <property type="entry name" value="G3P_acylTferase_PlsY"/>
</dbReference>
<dbReference type="RefSeq" id="WP_284342903.1">
    <property type="nucleotide sequence ID" value="NZ_BSNS01000024.1"/>
</dbReference>
<dbReference type="EC" id="2.3.1.275" evidence="10"/>
<evidence type="ECO:0000256" key="9">
    <source>
        <dbReference type="ARBA" id="ARBA00023264"/>
    </source>
</evidence>
<comment type="caution">
    <text evidence="11">The sequence shown here is derived from an EMBL/GenBank/DDBJ whole genome shotgun (WGS) entry which is preliminary data.</text>
</comment>
<gene>
    <name evidence="11" type="primary">plsY_2</name>
    <name evidence="10" type="synonym">plsY</name>
    <name evidence="11" type="ORF">GCM10010862_47740</name>
</gene>
<evidence type="ECO:0000256" key="5">
    <source>
        <dbReference type="ARBA" id="ARBA00022989"/>
    </source>
</evidence>
<comment type="pathway">
    <text evidence="10">Lipid metabolism; phospholipid metabolism.</text>
</comment>
<evidence type="ECO:0000256" key="2">
    <source>
        <dbReference type="ARBA" id="ARBA00022516"/>
    </source>
</evidence>
<evidence type="ECO:0000256" key="1">
    <source>
        <dbReference type="ARBA" id="ARBA00022475"/>
    </source>
</evidence>
<dbReference type="Proteomes" id="UP001156691">
    <property type="component" value="Unassembled WGS sequence"/>
</dbReference>
<organism evidence="11 12">
    <name type="scientific">Devosia nitrariae</name>
    <dbReference type="NCBI Taxonomy" id="2071872"/>
    <lineage>
        <taxon>Bacteria</taxon>
        <taxon>Pseudomonadati</taxon>
        <taxon>Pseudomonadota</taxon>
        <taxon>Alphaproteobacteria</taxon>
        <taxon>Hyphomicrobiales</taxon>
        <taxon>Devosiaceae</taxon>
        <taxon>Devosia</taxon>
    </lineage>
</organism>
<keyword evidence="12" id="KW-1185">Reference proteome</keyword>
<keyword evidence="2 10" id="KW-0444">Lipid biosynthesis</keyword>
<evidence type="ECO:0000256" key="10">
    <source>
        <dbReference type="HAMAP-Rule" id="MF_01043"/>
    </source>
</evidence>
<comment type="subcellular location">
    <subcellularLocation>
        <location evidence="10">Cell membrane</location>
        <topology evidence="10">Multi-pass membrane protein</topology>
    </subcellularLocation>
</comment>
<evidence type="ECO:0000256" key="4">
    <source>
        <dbReference type="ARBA" id="ARBA00022692"/>
    </source>
</evidence>
<comment type="subunit">
    <text evidence="10">Probably interacts with PlsX.</text>
</comment>
<keyword evidence="9 10" id="KW-1208">Phospholipid metabolism</keyword>
<dbReference type="GO" id="GO:0016746">
    <property type="term" value="F:acyltransferase activity"/>
    <property type="evidence" value="ECO:0007669"/>
    <property type="project" value="UniProtKB-KW"/>
</dbReference>
<keyword evidence="8 10" id="KW-0594">Phospholipid biosynthesis</keyword>
<dbReference type="PANTHER" id="PTHR30309">
    <property type="entry name" value="INNER MEMBRANE PROTEIN YGIH"/>
    <property type="match status" value="1"/>
</dbReference>
<feature type="transmembrane region" description="Helical" evidence="10">
    <location>
        <begin position="85"/>
        <end position="103"/>
    </location>
</feature>
<accession>A0ABQ5WBK7</accession>
<evidence type="ECO:0000256" key="6">
    <source>
        <dbReference type="ARBA" id="ARBA00023098"/>
    </source>
</evidence>
<reference evidence="12" key="1">
    <citation type="journal article" date="2019" name="Int. J. Syst. Evol. Microbiol.">
        <title>The Global Catalogue of Microorganisms (GCM) 10K type strain sequencing project: providing services to taxonomists for standard genome sequencing and annotation.</title>
        <authorList>
            <consortium name="The Broad Institute Genomics Platform"/>
            <consortium name="The Broad Institute Genome Sequencing Center for Infectious Disease"/>
            <person name="Wu L."/>
            <person name="Ma J."/>
        </authorList>
    </citation>
    <scope>NUCLEOTIDE SEQUENCE [LARGE SCALE GENOMIC DNA]</scope>
    <source>
        <strain evidence="12">NBRC 112416</strain>
    </source>
</reference>
<keyword evidence="4 10" id="KW-0812">Transmembrane</keyword>
<sequence length="203" mass="21467">MTFQIGNFNAVFLGYLLGSIPFGLILTRMAGLGDIRAIGSGNIGATNVLRTGDRKLAAATLILDAGKAALAVLIARYFWGELPAMIAGGFAFLGHCFPVWLNFKGGKGVATFIGVLLALYWPIGLIFCAVWLLIAFAQKYSSLAALTASVTAPIFAYSFSGEPLAITSGLIALVLIFQHRANLARLLKGTEPRIGSENKAGEE</sequence>
<dbReference type="EMBL" id="BSNS01000024">
    <property type="protein sequence ID" value="GLQ57515.1"/>
    <property type="molecule type" value="Genomic_DNA"/>
</dbReference>
<feature type="transmembrane region" description="Helical" evidence="10">
    <location>
        <begin position="110"/>
        <end position="134"/>
    </location>
</feature>
<keyword evidence="7 10" id="KW-0472">Membrane</keyword>
<comment type="catalytic activity">
    <reaction evidence="10">
        <text>an acyl phosphate + sn-glycerol 3-phosphate = a 1-acyl-sn-glycero-3-phosphate + phosphate</text>
        <dbReference type="Rhea" id="RHEA:34075"/>
        <dbReference type="ChEBI" id="CHEBI:43474"/>
        <dbReference type="ChEBI" id="CHEBI:57597"/>
        <dbReference type="ChEBI" id="CHEBI:57970"/>
        <dbReference type="ChEBI" id="CHEBI:59918"/>
        <dbReference type="EC" id="2.3.1.275"/>
    </reaction>
</comment>
<keyword evidence="5 10" id="KW-1133">Transmembrane helix</keyword>
<evidence type="ECO:0000256" key="3">
    <source>
        <dbReference type="ARBA" id="ARBA00022679"/>
    </source>
</evidence>
<comment type="function">
    <text evidence="10">Catalyzes the transfer of an acyl group from acyl-phosphate (acyl-PO(4)) to glycerol-3-phosphate (G3P) to form lysophosphatidic acid (LPA). This enzyme utilizes acyl-phosphate as fatty acyl donor, but not acyl-CoA or acyl-ACP.</text>
</comment>
<dbReference type="NCBIfam" id="TIGR00023">
    <property type="entry name" value="glycerol-3-phosphate 1-O-acyltransferase PlsY"/>
    <property type="match status" value="1"/>
</dbReference>
<dbReference type="HAMAP" id="MF_01043">
    <property type="entry name" value="PlsY"/>
    <property type="match status" value="1"/>
</dbReference>
<comment type="similarity">
    <text evidence="10">Belongs to the PlsY family.</text>
</comment>
<evidence type="ECO:0000313" key="12">
    <source>
        <dbReference type="Proteomes" id="UP001156691"/>
    </source>
</evidence>
<dbReference type="PANTHER" id="PTHR30309:SF0">
    <property type="entry name" value="GLYCEROL-3-PHOSPHATE ACYLTRANSFERASE-RELATED"/>
    <property type="match status" value="1"/>
</dbReference>
<proteinExistence type="inferred from homology"/>
<keyword evidence="6 10" id="KW-0443">Lipid metabolism</keyword>
<evidence type="ECO:0000256" key="8">
    <source>
        <dbReference type="ARBA" id="ARBA00023209"/>
    </source>
</evidence>
<dbReference type="Pfam" id="PF02660">
    <property type="entry name" value="G3P_acyltransf"/>
    <property type="match status" value="1"/>
</dbReference>
<feature type="transmembrane region" description="Helical" evidence="10">
    <location>
        <begin position="12"/>
        <end position="35"/>
    </location>
</feature>
<dbReference type="SMART" id="SM01207">
    <property type="entry name" value="G3P_acyltransf"/>
    <property type="match status" value="1"/>
</dbReference>
<protein>
    <recommendedName>
        <fullName evidence="10">Glycerol-3-phosphate acyltransferase</fullName>
    </recommendedName>
    <alternativeName>
        <fullName evidence="10">Acyl-PO4 G3P acyltransferase</fullName>
    </alternativeName>
    <alternativeName>
        <fullName evidence="10">Acyl-phosphate--glycerol-3-phosphate acyltransferase</fullName>
    </alternativeName>
    <alternativeName>
        <fullName evidence="10">G3P acyltransferase</fullName>
        <shortName evidence="10">GPAT</shortName>
        <ecNumber evidence="10">2.3.1.275</ecNumber>
    </alternativeName>
    <alternativeName>
        <fullName evidence="10">Lysophosphatidic acid synthase</fullName>
        <shortName evidence="10">LPA synthase</shortName>
    </alternativeName>
</protein>
<name>A0ABQ5WBK7_9HYPH</name>
<feature type="transmembrane region" description="Helical" evidence="10">
    <location>
        <begin position="56"/>
        <end position="79"/>
    </location>
</feature>
<evidence type="ECO:0000256" key="7">
    <source>
        <dbReference type="ARBA" id="ARBA00023136"/>
    </source>
</evidence>
<keyword evidence="3 10" id="KW-0808">Transferase</keyword>
<keyword evidence="11" id="KW-0012">Acyltransferase</keyword>
<keyword evidence="1 10" id="KW-1003">Cell membrane</keyword>
<evidence type="ECO:0000313" key="11">
    <source>
        <dbReference type="EMBL" id="GLQ57515.1"/>
    </source>
</evidence>